<dbReference type="Gene3D" id="2.60.120.200">
    <property type="match status" value="1"/>
</dbReference>
<dbReference type="EMBL" id="JAASQL010000001">
    <property type="protein sequence ID" value="NIJ44634.1"/>
    <property type="molecule type" value="Genomic_DNA"/>
</dbReference>
<accession>A0ABX0U8G2</accession>
<organism evidence="4 5">
    <name type="scientific">Wenyingzhuangia heitensis</name>
    <dbReference type="NCBI Taxonomy" id="1487859"/>
    <lineage>
        <taxon>Bacteria</taxon>
        <taxon>Pseudomonadati</taxon>
        <taxon>Bacteroidota</taxon>
        <taxon>Flavobacteriia</taxon>
        <taxon>Flavobacteriales</taxon>
        <taxon>Flavobacteriaceae</taxon>
        <taxon>Wenyingzhuangia</taxon>
    </lineage>
</organism>
<feature type="domain" description="GH16" evidence="3">
    <location>
        <begin position="45"/>
        <end position="284"/>
    </location>
</feature>
<name>A0ABX0U8G2_9FLAO</name>
<protein>
    <submittedName>
        <fullName evidence="4">Beta-glucanase (GH16 family)</fullName>
    </submittedName>
</protein>
<dbReference type="PROSITE" id="PS51257">
    <property type="entry name" value="PROKAR_LIPOPROTEIN"/>
    <property type="match status" value="1"/>
</dbReference>
<comment type="caution">
    <text evidence="4">The sequence shown here is derived from an EMBL/GenBank/DDBJ whole genome shotgun (WGS) entry which is preliminary data.</text>
</comment>
<gene>
    <name evidence="4" type="ORF">FHR24_001073</name>
</gene>
<dbReference type="InterPro" id="IPR000757">
    <property type="entry name" value="Beta-glucanase-like"/>
</dbReference>
<reference evidence="4 5" key="1">
    <citation type="submission" date="2020-03" db="EMBL/GenBank/DDBJ databases">
        <title>Genomic Encyclopedia of Type Strains, Phase IV (KMG-IV): sequencing the most valuable type-strain genomes for metagenomic binning, comparative biology and taxonomic classification.</title>
        <authorList>
            <person name="Goeker M."/>
        </authorList>
    </citation>
    <scope>NUCLEOTIDE SEQUENCE [LARGE SCALE GENOMIC DNA]</scope>
    <source>
        <strain evidence="4 5">DSM 101599</strain>
    </source>
</reference>
<comment type="similarity">
    <text evidence="1">Belongs to the glycosyl hydrolase 16 family.</text>
</comment>
<dbReference type="Pfam" id="PF00722">
    <property type="entry name" value="Glyco_hydro_16"/>
    <property type="match status" value="1"/>
</dbReference>
<dbReference type="PANTHER" id="PTHR10963">
    <property type="entry name" value="GLYCOSYL HYDROLASE-RELATED"/>
    <property type="match status" value="1"/>
</dbReference>
<proteinExistence type="inferred from homology"/>
<keyword evidence="5" id="KW-1185">Reference proteome</keyword>
<evidence type="ECO:0000259" key="3">
    <source>
        <dbReference type="PROSITE" id="PS51762"/>
    </source>
</evidence>
<dbReference type="InterPro" id="IPR050546">
    <property type="entry name" value="Glycosyl_Hydrlase_16"/>
</dbReference>
<feature type="signal peptide" evidence="2">
    <location>
        <begin position="1"/>
        <end position="20"/>
    </location>
</feature>
<evidence type="ECO:0000313" key="4">
    <source>
        <dbReference type="EMBL" id="NIJ44634.1"/>
    </source>
</evidence>
<evidence type="ECO:0000313" key="5">
    <source>
        <dbReference type="Proteomes" id="UP000745859"/>
    </source>
</evidence>
<dbReference type="PANTHER" id="PTHR10963:SF55">
    <property type="entry name" value="GLYCOSIDE HYDROLASE FAMILY 16 PROTEIN"/>
    <property type="match status" value="1"/>
</dbReference>
<dbReference type="SUPFAM" id="SSF49899">
    <property type="entry name" value="Concanavalin A-like lectins/glucanases"/>
    <property type="match status" value="1"/>
</dbReference>
<feature type="chain" id="PRO_5046010758" evidence="2">
    <location>
        <begin position="21"/>
        <end position="284"/>
    </location>
</feature>
<dbReference type="Proteomes" id="UP000745859">
    <property type="component" value="Unassembled WGS sequence"/>
</dbReference>
<dbReference type="PROSITE" id="PS51762">
    <property type="entry name" value="GH16_2"/>
    <property type="match status" value="1"/>
</dbReference>
<dbReference type="RefSeq" id="WP_167184991.1">
    <property type="nucleotide sequence ID" value="NZ_JAASQL010000001.1"/>
</dbReference>
<dbReference type="CDD" id="cd08023">
    <property type="entry name" value="GH16_laminarinase_like"/>
    <property type="match status" value="1"/>
</dbReference>
<dbReference type="InterPro" id="IPR013320">
    <property type="entry name" value="ConA-like_dom_sf"/>
</dbReference>
<sequence length="284" mass="31469">MKRKHIWIKCLLLISLSAIGCGGEDSISSQETGNLNCLGTIEGAVATGNNDVLVWSDEFNEDGSPCTENWTYDIGNSGWGNNEVQYYTRDNAVVTNGVLKITAKKETYRGAPYTSARIKTQDRFSFTYGKVEVRAKLPYGLGTWPAIWMLGENISTVSWPACGEIDIMERAGTSSENLKITTSAIHNPSGYGNTPYVGENEPKEDLSTEFHVYGINWTQDKIEFMVDDVVHYTYQPTAKDGANWPFDKPQFVILNVAMGGTLGGSIDSNFTESAMEIDYVRVYQ</sequence>
<evidence type="ECO:0000256" key="1">
    <source>
        <dbReference type="ARBA" id="ARBA00006865"/>
    </source>
</evidence>
<keyword evidence="2" id="KW-0732">Signal</keyword>
<evidence type="ECO:0000256" key="2">
    <source>
        <dbReference type="SAM" id="SignalP"/>
    </source>
</evidence>